<reference evidence="2 3" key="1">
    <citation type="submission" date="2021-01" db="EMBL/GenBank/DDBJ databases">
        <title>Carboxyliciviraga sp.nov., isolated from coastal sediments.</title>
        <authorList>
            <person name="Lu D."/>
            <person name="Zhang T."/>
        </authorList>
    </citation>
    <scope>NUCLEOTIDE SEQUENCE [LARGE SCALE GENOMIC DNA]</scope>
    <source>
        <strain evidence="2 3">N1Y132</strain>
    </source>
</reference>
<dbReference type="RefSeq" id="WP_200466373.1">
    <property type="nucleotide sequence ID" value="NZ_JAENRR010000055.1"/>
</dbReference>
<dbReference type="SUPFAM" id="SSF52266">
    <property type="entry name" value="SGNH hydrolase"/>
    <property type="match status" value="1"/>
</dbReference>
<dbReference type="InterPro" id="IPR013830">
    <property type="entry name" value="SGNH_hydro"/>
</dbReference>
<dbReference type="GO" id="GO:0016787">
    <property type="term" value="F:hydrolase activity"/>
    <property type="evidence" value="ECO:0007669"/>
    <property type="project" value="UniProtKB-KW"/>
</dbReference>
<dbReference type="PANTHER" id="PTHR30383">
    <property type="entry name" value="THIOESTERASE 1/PROTEASE 1/LYSOPHOSPHOLIPASE L1"/>
    <property type="match status" value="1"/>
</dbReference>
<comment type="caution">
    <text evidence="2">The sequence shown here is derived from an EMBL/GenBank/DDBJ whole genome shotgun (WGS) entry which is preliminary data.</text>
</comment>
<dbReference type="InterPro" id="IPR036514">
    <property type="entry name" value="SGNH_hydro_sf"/>
</dbReference>
<evidence type="ECO:0000313" key="2">
    <source>
        <dbReference type="EMBL" id="MBK3519152.1"/>
    </source>
</evidence>
<protein>
    <submittedName>
        <fullName evidence="2">SGNH/GDSL hydrolase family protein</fullName>
    </submittedName>
</protein>
<dbReference type="EMBL" id="JAENRR010000055">
    <property type="protein sequence ID" value="MBK3519152.1"/>
    <property type="molecule type" value="Genomic_DNA"/>
</dbReference>
<gene>
    <name evidence="2" type="ORF">JIV24_17520</name>
</gene>
<evidence type="ECO:0000259" key="1">
    <source>
        <dbReference type="Pfam" id="PF13472"/>
    </source>
</evidence>
<feature type="domain" description="SGNH hydrolase-type esterase" evidence="1">
    <location>
        <begin position="53"/>
        <end position="216"/>
    </location>
</feature>
<keyword evidence="2" id="KW-0378">Hydrolase</keyword>
<keyword evidence="3" id="KW-1185">Reference proteome</keyword>
<dbReference type="Gene3D" id="3.40.50.1110">
    <property type="entry name" value="SGNH hydrolase"/>
    <property type="match status" value="1"/>
</dbReference>
<accession>A0ABS1HN93</accession>
<organism evidence="2 3">
    <name type="scientific">Carboxylicivirga marina</name>
    <dbReference type="NCBI Taxonomy" id="2800988"/>
    <lineage>
        <taxon>Bacteria</taxon>
        <taxon>Pseudomonadati</taxon>
        <taxon>Bacteroidota</taxon>
        <taxon>Bacteroidia</taxon>
        <taxon>Marinilabiliales</taxon>
        <taxon>Marinilabiliaceae</taxon>
        <taxon>Carboxylicivirga</taxon>
    </lineage>
</organism>
<dbReference type="PANTHER" id="PTHR30383:SF5">
    <property type="entry name" value="SGNH HYDROLASE-TYPE ESTERASE DOMAIN-CONTAINING PROTEIN"/>
    <property type="match status" value="1"/>
</dbReference>
<name>A0ABS1HN93_9BACT</name>
<proteinExistence type="predicted"/>
<dbReference type="Proteomes" id="UP000605676">
    <property type="component" value="Unassembled WGS sequence"/>
</dbReference>
<dbReference type="InterPro" id="IPR051532">
    <property type="entry name" value="Ester_Hydrolysis_Enzymes"/>
</dbReference>
<dbReference type="CDD" id="cd04501">
    <property type="entry name" value="SGNH_hydrolase_like_4"/>
    <property type="match status" value="1"/>
</dbReference>
<dbReference type="Pfam" id="PF13472">
    <property type="entry name" value="Lipase_GDSL_2"/>
    <property type="match status" value="1"/>
</dbReference>
<sequence>MKLLDLRRIFLVIGLGLITWNCTYAQDWANLNKYKVANDMIGIADAKQQRVVFMGNSITEGWTNHYPEFFKNTSYINRGISGQTTPQMLLRFRSDVINLRPALVVILAGTNDIAGNTGPTTLEEIANNIFSMVELAAYHDIKVIISSVLPARNYPWSSGCNPDVKIPELNRMLKQYAKKNRITYLDYFEAMVDDNKGLITDLTYDGVHPNTQGYQLMSDMVNRAIKKALKK</sequence>
<evidence type="ECO:0000313" key="3">
    <source>
        <dbReference type="Proteomes" id="UP000605676"/>
    </source>
</evidence>